<dbReference type="EMBL" id="ACBY02000020">
    <property type="protein sequence ID" value="EFB76514.1"/>
    <property type="molecule type" value="Genomic_DNA"/>
</dbReference>
<evidence type="ECO:0000313" key="2">
    <source>
        <dbReference type="Proteomes" id="UP000003438"/>
    </source>
</evidence>
<sequence>MIFFVYTGKILQKTSIILTFLLYYKKQLIRGDLLRIRRFLMESWYTPDVLSTHLLPLPEPVYCICRR</sequence>
<gene>
    <name evidence="1" type="ORF">SUBVAR_04882</name>
</gene>
<dbReference type="STRING" id="411471.SUBVAR_04882"/>
<proteinExistence type="predicted"/>
<organism evidence="1 2">
    <name type="scientific">Subdoligranulum variabile DSM 15176</name>
    <dbReference type="NCBI Taxonomy" id="411471"/>
    <lineage>
        <taxon>Bacteria</taxon>
        <taxon>Bacillati</taxon>
        <taxon>Bacillota</taxon>
        <taxon>Clostridia</taxon>
        <taxon>Eubacteriales</taxon>
        <taxon>Oscillospiraceae</taxon>
        <taxon>Subdoligranulum</taxon>
    </lineage>
</organism>
<protein>
    <submittedName>
        <fullName evidence="1">Uncharacterized protein</fullName>
    </submittedName>
</protein>
<keyword evidence="2" id="KW-1185">Reference proteome</keyword>
<name>D1PKK6_9FIRM</name>
<dbReference type="AlphaFoldDB" id="D1PKK6"/>
<accession>D1PKK6</accession>
<comment type="caution">
    <text evidence="1">The sequence shown here is derived from an EMBL/GenBank/DDBJ whole genome shotgun (WGS) entry which is preliminary data.</text>
</comment>
<evidence type="ECO:0000313" key="1">
    <source>
        <dbReference type="EMBL" id="EFB76514.1"/>
    </source>
</evidence>
<dbReference type="Proteomes" id="UP000003438">
    <property type="component" value="Unassembled WGS sequence"/>
</dbReference>
<dbReference type="HOGENOM" id="CLU_2810844_0_0_9"/>
<reference evidence="1" key="1">
    <citation type="submission" date="2009-12" db="EMBL/GenBank/DDBJ databases">
        <authorList>
            <person name="Weinstock G."/>
            <person name="Sodergren E."/>
            <person name="Clifton S."/>
            <person name="Fulton L."/>
            <person name="Fulton B."/>
            <person name="Courtney L."/>
            <person name="Fronick C."/>
            <person name="Harrison M."/>
            <person name="Strong C."/>
            <person name="Farmer C."/>
            <person name="Delahaunty K."/>
            <person name="Markovic C."/>
            <person name="Hall O."/>
            <person name="Minx P."/>
            <person name="Tomlinson C."/>
            <person name="Mitreva M."/>
            <person name="Nelson J."/>
            <person name="Hou S."/>
            <person name="Wollam A."/>
            <person name="Pepin K.H."/>
            <person name="Johnson M."/>
            <person name="Bhonagiri V."/>
            <person name="Nash W.E."/>
            <person name="Warren W."/>
            <person name="Chinwalla A."/>
            <person name="Mardis E.R."/>
            <person name="Wilson R.K."/>
        </authorList>
    </citation>
    <scope>NUCLEOTIDE SEQUENCE [LARGE SCALE GENOMIC DNA]</scope>
    <source>
        <strain evidence="1">DSM 15176</strain>
    </source>
</reference>